<keyword evidence="3" id="KW-1185">Reference proteome</keyword>
<name>A0A2R8BLZ6_9RHOB</name>
<dbReference type="Proteomes" id="UP000244924">
    <property type="component" value="Unassembled WGS sequence"/>
</dbReference>
<accession>A0A2R8BLZ6</accession>
<evidence type="ECO:0000313" key="3">
    <source>
        <dbReference type="Proteomes" id="UP000244924"/>
    </source>
</evidence>
<gene>
    <name evidence="2" type="ORF">DEA8626_03470</name>
</gene>
<dbReference type="OrthoDB" id="7744930at2"/>
<evidence type="ECO:0000256" key="1">
    <source>
        <dbReference type="SAM" id="Phobius"/>
    </source>
</evidence>
<keyword evidence="1" id="KW-0472">Membrane</keyword>
<dbReference type="RefSeq" id="WP_108854419.1">
    <property type="nucleotide sequence ID" value="NZ_OMOQ01000003.1"/>
</dbReference>
<proteinExistence type="predicted"/>
<keyword evidence="1" id="KW-1133">Transmembrane helix</keyword>
<reference evidence="2 3" key="1">
    <citation type="submission" date="2018-03" db="EMBL/GenBank/DDBJ databases">
        <authorList>
            <person name="Keele B.F."/>
        </authorList>
    </citation>
    <scope>NUCLEOTIDE SEQUENCE [LARGE SCALE GENOMIC DNA]</scope>
    <source>
        <strain evidence="2 3">CECT 8626</strain>
    </source>
</reference>
<feature type="transmembrane region" description="Helical" evidence="1">
    <location>
        <begin position="25"/>
        <end position="46"/>
    </location>
</feature>
<sequence>MDSKQLVRTAWDAVMDETKNPLRRFPLVTAHLLMQVLAWMWSAIFSVAIGSYFAFGVTAVGHSLIIAGVIVTIAVFRRAEGASEAG</sequence>
<dbReference type="EMBL" id="OMOQ01000003">
    <property type="protein sequence ID" value="SPH24418.1"/>
    <property type="molecule type" value="Genomic_DNA"/>
</dbReference>
<dbReference type="AlphaFoldDB" id="A0A2R8BLZ6"/>
<evidence type="ECO:0000313" key="2">
    <source>
        <dbReference type="EMBL" id="SPH24418.1"/>
    </source>
</evidence>
<organism evidence="2 3">
    <name type="scientific">Albidovulum aquaemixtae</name>
    <dbReference type="NCBI Taxonomy" id="1542388"/>
    <lineage>
        <taxon>Bacteria</taxon>
        <taxon>Pseudomonadati</taxon>
        <taxon>Pseudomonadota</taxon>
        <taxon>Alphaproteobacteria</taxon>
        <taxon>Rhodobacterales</taxon>
        <taxon>Paracoccaceae</taxon>
        <taxon>Albidovulum</taxon>
    </lineage>
</organism>
<protein>
    <submittedName>
        <fullName evidence="2">Uncharacterized protein</fullName>
    </submittedName>
</protein>
<feature type="transmembrane region" description="Helical" evidence="1">
    <location>
        <begin position="52"/>
        <end position="76"/>
    </location>
</feature>
<keyword evidence="1" id="KW-0812">Transmembrane</keyword>